<feature type="region of interest" description="Disordered" evidence="18">
    <location>
        <begin position="1962"/>
        <end position="2002"/>
    </location>
</feature>
<sequence length="3930" mass="436143">MPLRSGTKHTVATPPSSEGSLEGNVGMDAQASTPTDGGTMGHSAIEPRSSSQDSAAESERRSRSADVDENGATVMSELPGSHPLAYQDGGVMSDDPNAYRAGRATEQQDAQSSVDSGFRSPKKTSRASSAGRSSPALDTTPKFFGTWFNPEGVATDEADAEGNTMQVKAGRWADFSDDDGLGEIPADWSRDIKVEPISPQLPPTPSACTLSPVDSGDEFSLDGLMSEVEKRMPEEAQQLLARREAKMKKTYLKPATSVSETTSERVSNGVSVHAVNVFENGRVPSMVPHPSRSAASTPRIPAAAKGKGRDPREGPGIPAGDRAVPTSETGDQEDRERQIQADALLAMYLQRKLEKDESSALPMVPNQLENRVSGSGIKFDEPAKWEHQNSSNLSSEDLDRIIAQKLREHYAENERRLRAEIGGLKAKLADAKVKKTNADKRADSKHAKTPTPMDQIPPTSNLYHAMQDADPDSSDSSSSTSSENKPRRSRKSSKEKSKRGARKGSKKRSKKSRSHRRNSPPPSDDPYSSSDSSDSTSSSSSSSDTDSDWGSLGPEPSEVSSNDSARTKRQKKRARKEWRMKLLRLKLEHSNARPEPPSVYNGEAKFRIINRWQLEVRDWAKYSYIRKNMIVSRLQKYLGGRALAWYMREVANNPKKWSLNRFFTALFNYCLPVEFRSIQRAKFNAFEQRGHPIGDYRIDLEELRNSVGGDITDRQLVVRFWEGADMEIRLKWAEAGFDPEFSNIDELETAGRNFQRALKLRESQSKGKGSGADKKGRKNHEKSVQNLEGVSSKKTGRYSDRPTHKDKDSKRHGSGKPSGSNFKAPKLSKAQMAEFRAQGKCFTCESTEHIAKDCPKRNTLKPTKITAATATVDLAEVDRLAKLRKLQSIGVFAVSVEEMEPSHELTRAVSNVLVARMKADLTAEVPFVFDRFDDPEDDPMREDRFGFIETQLGWLVCDDHNNDHHEKCKIEDQLKGYKAPGKSSSAGREEGQQPTHLPRDDLPDTFRQFLSDAGLDPDHPGGAEEVITALVDEFRAGVPYTFDPHGPADREAQFSPGRFIVEYSAQDFLLVEDLYMNLGYELKYTDLLNPDWDATWWLEEEYALMAHLRRWVERQEEDSDDEFSDDDFFDSDDDLPPPPPPAAGTAVRAVDSDSEQGDPPDLQKAVKDDSDIDFLDSEDDEIPELEDVSDSESESDDEPACANAADTFQETLTTTRFHEVEAYPVSNVKSRKSAVKEDEIYTLERNASRVKDYKRLVPKPVIVVVHLNGHPVRALIDSGSLADFVSTTLVDQLKLETEQLKKPLAVGMASSGSRTMCNYSVTARFQYQKIDEDRHFDVMNISNYDLILGTPFIYQHQVLVGLNPAQVAIGSIKALPIVGEEVVTLASHAADILEDKLEILRKELHDYAADLCVDASKTPLPPLRAINHKIPLIDENKTYSYRPSKCPDPLKQLWREKRDAYLATGRWKVQSGHNAVPMLMLKKPSQPGDKTVRMRTVFDCRERNSNTRKMASPLPDIEGILRNCASHPFRSQLDNKEAYEQIRVEPDHVERTLFNTPDGTMASLVIQQGDCNGGATYQALMNHLFAPYIGKFMDVYLDDIFIYSDTAEDHMKHVKIVIDILRKEKLYLNGSKIHFFVENLNILGHVIDENGIKMDPHKVESIAKWPTPTAPGLLSGFLGAVGFLAPDCAGIRIPMGVLTQLTGSVPWRWSHTEHRAFEAVKGTVSKWRDHHRVTIDYSPGAPPVFLVTDACLTGGSGVVCQGKDLASANIVAFWSGKFNPAQQNYPVHDLEMLAIIESLKRFRNLLLGINFRIMADHKALQHFMTQKNLSPRQTRWLEALSEFDFKIEYIPGTTNILADALSRIYSADEPGTMRAASEFVPMDEDDRRVKEVAEALSIGTRPLVIGDPVKAALQAMPEIQDHEVEVHAATVKENSKRISKAKKLVKALPKVILRVRDPSTGEFVTSASNSNLEGGSSAKGTAVDVSVQTDPRETQLERPASMPSIVEEKEASTGYDPGMLPNEEIHAQTPEEELLSSTSPRLTQIISEGDPTVNFPACLVDKYSEDRFFQVVLEKPDSYKNFEVKDGLIFLRDSDRRILCIPDILIGRRNVRDIVISHAHSILAHLGPRKTLYYLKDNVWWKSMVEDVKIHCKSCAVCAGSKSNSQSPYGLLNPLPIPSRPWETIGIDFVGPLTESKNRLGIFDMIMVIICHFSAMVHLVPTKQTYRAKDIAELVFEHVYSKHGLPRAIVSDRNSLFTSIFWDKLHALIGTELKMSSSFHPQTDGATERANRTMVQMLRSCIAPHQKDWVTKLPGIEFAMNSARSETTGFSPFFLNTGRTPAPMIWDAKSEYPGVRVFAQRMKEAIMAAHDAIIHARVKQDDLVYLSTKNLKIPKNRSRKLAPKYIGPYRIVEDYGNNTFKLDLPSELKSRDLSEAQAAAAVAAGKKVRVAGSLVIRLRSREKVDLAVAEGRVVLLGFAPTVVRSFPHLRVTQCWGCLKFGHVKAKCSVKSNKCASCGEASHGANIAEHLRLRAVHLTKLLDASSSIRSSVSSSAWSSAGLSPAPNAPRLHDLINSWKSRNPLEILAGPERFDIICTQEPHEHESLNICEHPGYVLIYPEAAPKHRVSIYVRLASIPACDICPRLDLSSSGDIIVVDFIFGNNKVTVVNLYNDSETRAGVGILRAVLAQLAPNTHILVIMDSNSHHVLWDSRTKTKLRIEDFELHDLLVANPSLPFLLVTPPDVPTHISGNVIDLGFCSPSLFMSVRDVVVDPDFCVGSDHLPIRYTLDFKVTRGLPFRFNNAKMDLENFLAVLRHRLGSRPQPTISTQTQLDEAVTFLCEVLRAALDESTPRHRPSSLAKRWWTPRISALLATVRRARRRFQKFLVDSARQLWLQARRELCLAISTAKQEAWFAFVKDLERADLYKAVKRLRNQSASVFPGIRDTETGDIALSHADRGRILGRAWFGTHAAEVSTPLLPDVTSDLRADPAGSGTREKARGAPNADSHDPIQLAKTIHIPDERPFIEVPDSEVDHAILSSSPWKAPDRYGVQMGHVQRAWPIINGWVREIFKASARLGIKPTPFKANVATPFHKQAKKDKTSPKAWRPVENYEHILAKPLERLIADRISFEAESLGFIDPSQYGGRPGHSTTQAVDGYVHRVRAELDRGNTVSTLFYDLKGAFNRISHVVIVRELAELGFSRETIQWVASFLHEHLVTVVIDGVRTTTFRCLIEGAPQGSALSVILFLLTINRLLRRLRAIGVIVSWAYGFVDDTNFSTASASPSQNVSILNKAAEIAAQWAADDHATFEKDKTELMHHTPGRRDLSDFTITFDGQVIRPSRTVKWIGVILDEKLKGEDHIRARAASAARALNASLALTHAMWGLKPLMIRDLVLATVLPRADYGVSSFFPLSPAALKPLDRINKSAARCITGAYRTASLAALEKEAALLPASLRLELALQNRLARYLTLPHSHGLTPLLQDAIASSPRNPRLASPLHYLERLPVVRWPNNVPAQGLRIRDRRKLPRTDPPEVTAVPRADQTGSGARKKRGGTVNEPSARGLSPPPGGRQVPLAVPPVASTAHCSQHVRPTAPAGLLGMELILPVYSPPWADPLPVMTAIAAKDSALEVLSAFLEDTDYAETTWFTDGSLLEGKAGGAAIRLEQGSLREEILVPLGDGQVMEGEVEGIIAATERAIQGNHHRILVVSDSQAGLQGIVSTAPRSGQFRAILYDQLLRRALLVAPHLRITNLWTPAHIGTCGNELADIAAKAATLLPASPSVPVSLTTCRRRIREDILRRWDVQWGLSTTGRALRQVDRLPPFLILRHPYTAPIPRPMISIISRLRTDFSPLNATRFRLRQTNSPACDACGAPETRAHFLLQCPAWEHLRPALQRASYAADILGAVDVPSLLTNAKLLKALVDFISATGRFS</sequence>
<dbReference type="CDD" id="cd01647">
    <property type="entry name" value="RT_LTR"/>
    <property type="match status" value="1"/>
</dbReference>
<evidence type="ECO:0000256" key="10">
    <source>
        <dbReference type="ARBA" id="ARBA00022842"/>
    </source>
</evidence>
<dbReference type="Gene3D" id="1.10.340.70">
    <property type="match status" value="1"/>
</dbReference>
<protein>
    <recommendedName>
        <fullName evidence="1">RNA-directed DNA polymerase</fullName>
        <ecNumber evidence="1">2.7.7.49</ecNumber>
    </recommendedName>
</protein>
<keyword evidence="8" id="KW-0255">Endonuclease</keyword>
<dbReference type="InterPro" id="IPR002156">
    <property type="entry name" value="RNaseH_domain"/>
</dbReference>
<evidence type="ECO:0000259" key="21">
    <source>
        <dbReference type="PROSITE" id="PS50879"/>
    </source>
</evidence>
<evidence type="ECO:0000313" key="23">
    <source>
        <dbReference type="EMBL" id="KAF7371586.1"/>
    </source>
</evidence>
<keyword evidence="6" id="KW-0479">Metal-binding</keyword>
<dbReference type="InterPro" id="IPR041373">
    <property type="entry name" value="RT_RNaseH"/>
</dbReference>
<dbReference type="Gene3D" id="3.10.10.10">
    <property type="entry name" value="HIV Type 1 Reverse Transcriptase, subunit A, domain 1"/>
    <property type="match status" value="1"/>
</dbReference>
<evidence type="ECO:0000256" key="16">
    <source>
        <dbReference type="ARBA" id="ARBA00023172"/>
    </source>
</evidence>
<keyword evidence="16" id="KW-0233">DNA recombination</keyword>
<feature type="domain" description="RNase H type-1" evidence="21">
    <location>
        <begin position="3638"/>
        <end position="3773"/>
    </location>
</feature>
<comment type="caution">
    <text evidence="23">The sequence shown here is derived from an EMBL/GenBank/DDBJ whole genome shotgun (WGS) entry which is preliminary data.</text>
</comment>
<dbReference type="InterPro" id="IPR012337">
    <property type="entry name" value="RNaseH-like_sf"/>
</dbReference>
<dbReference type="InterPro" id="IPR050951">
    <property type="entry name" value="Retrovirus_Pol_polyprotein"/>
</dbReference>
<evidence type="ECO:0000256" key="7">
    <source>
        <dbReference type="ARBA" id="ARBA00022750"/>
    </source>
</evidence>
<dbReference type="Gene3D" id="2.40.70.10">
    <property type="entry name" value="Acid Proteases"/>
    <property type="match status" value="1"/>
</dbReference>
<dbReference type="InterPro" id="IPR041588">
    <property type="entry name" value="Integrase_H2C2"/>
</dbReference>
<evidence type="ECO:0000313" key="24">
    <source>
        <dbReference type="Proteomes" id="UP000620124"/>
    </source>
</evidence>
<evidence type="ECO:0000259" key="22">
    <source>
        <dbReference type="PROSITE" id="PS50994"/>
    </source>
</evidence>
<reference evidence="23" key="1">
    <citation type="submission" date="2020-05" db="EMBL/GenBank/DDBJ databases">
        <title>Mycena genomes resolve the evolution of fungal bioluminescence.</title>
        <authorList>
            <person name="Tsai I.J."/>
        </authorList>
    </citation>
    <scope>NUCLEOTIDE SEQUENCE</scope>
    <source>
        <strain evidence="23">CCC161011</strain>
    </source>
</reference>
<dbReference type="InterPro" id="IPR021109">
    <property type="entry name" value="Peptidase_aspartic_dom_sf"/>
</dbReference>
<feature type="compositionally biased region" description="Polar residues" evidence="18">
    <location>
        <begin position="1962"/>
        <end position="1974"/>
    </location>
</feature>
<evidence type="ECO:0000256" key="1">
    <source>
        <dbReference type="ARBA" id="ARBA00012493"/>
    </source>
</evidence>
<feature type="domain" description="CCHC-type" evidence="19">
    <location>
        <begin position="840"/>
        <end position="856"/>
    </location>
</feature>
<feature type="compositionally biased region" description="Polar residues" evidence="18">
    <location>
        <begin position="8"/>
        <end position="19"/>
    </location>
</feature>
<dbReference type="InterPro" id="IPR043502">
    <property type="entry name" value="DNA/RNA_pol_sf"/>
</dbReference>
<evidence type="ECO:0000256" key="2">
    <source>
        <dbReference type="ARBA" id="ARBA00022670"/>
    </source>
</evidence>
<evidence type="ECO:0000259" key="20">
    <source>
        <dbReference type="PROSITE" id="PS50878"/>
    </source>
</evidence>
<dbReference type="SUPFAM" id="SSF56672">
    <property type="entry name" value="DNA/RNA polymerases"/>
    <property type="match status" value="1"/>
</dbReference>
<keyword evidence="2" id="KW-0645">Protease</keyword>
<feature type="compositionally biased region" description="Low complexity" evidence="18">
    <location>
        <begin position="474"/>
        <end position="483"/>
    </location>
</feature>
<dbReference type="PANTHER" id="PTHR37984:SF5">
    <property type="entry name" value="PROTEIN NYNRIN-LIKE"/>
    <property type="match status" value="1"/>
</dbReference>
<dbReference type="InterPro" id="IPR001878">
    <property type="entry name" value="Znf_CCHC"/>
</dbReference>
<feature type="region of interest" description="Disordered" evidence="18">
    <location>
        <begin position="421"/>
        <end position="576"/>
    </location>
</feature>
<feature type="compositionally biased region" description="Basic and acidic residues" evidence="18">
    <location>
        <begin position="427"/>
        <end position="446"/>
    </location>
</feature>
<feature type="compositionally biased region" description="Basic residues" evidence="18">
    <location>
        <begin position="487"/>
        <end position="518"/>
    </location>
</feature>
<gene>
    <name evidence="23" type="ORF">MVEN_00014000</name>
</gene>
<feature type="compositionally biased region" description="Basic residues" evidence="18">
    <location>
        <begin position="567"/>
        <end position="576"/>
    </location>
</feature>
<feature type="compositionally biased region" description="Basic and acidic residues" evidence="18">
    <location>
        <begin position="57"/>
        <end position="66"/>
    </location>
</feature>
<dbReference type="Gene3D" id="3.60.10.10">
    <property type="entry name" value="Endonuclease/exonuclease/phosphatase"/>
    <property type="match status" value="1"/>
</dbReference>
<feature type="domain" description="Reverse transcriptase" evidence="20">
    <location>
        <begin position="1462"/>
        <end position="1647"/>
    </location>
</feature>
<dbReference type="CDD" id="cd09276">
    <property type="entry name" value="Rnase_HI_RT_non_LTR"/>
    <property type="match status" value="1"/>
</dbReference>
<evidence type="ECO:0000256" key="17">
    <source>
        <dbReference type="PROSITE-ProRule" id="PRU00047"/>
    </source>
</evidence>
<dbReference type="EC" id="2.7.7.49" evidence="1"/>
<dbReference type="InterPro" id="IPR056924">
    <property type="entry name" value="SH3_Tf2-1"/>
</dbReference>
<dbReference type="GO" id="GO:0003887">
    <property type="term" value="F:DNA-directed DNA polymerase activity"/>
    <property type="evidence" value="ECO:0007669"/>
    <property type="project" value="UniProtKB-KW"/>
</dbReference>
<dbReference type="GO" id="GO:0003677">
    <property type="term" value="F:DNA binding"/>
    <property type="evidence" value="ECO:0007669"/>
    <property type="project" value="UniProtKB-KW"/>
</dbReference>
<feature type="domain" description="Reverse transcriptase" evidence="20">
    <location>
        <begin position="3073"/>
        <end position="3351"/>
    </location>
</feature>
<evidence type="ECO:0000256" key="4">
    <source>
        <dbReference type="ARBA" id="ARBA00022695"/>
    </source>
</evidence>
<dbReference type="GO" id="GO:0006310">
    <property type="term" value="P:DNA recombination"/>
    <property type="evidence" value="ECO:0007669"/>
    <property type="project" value="UniProtKB-KW"/>
</dbReference>
<accession>A0A8H6Z872</accession>
<proteinExistence type="predicted"/>
<dbReference type="InterPro" id="IPR001584">
    <property type="entry name" value="Integrase_cat-core"/>
</dbReference>
<keyword evidence="10" id="KW-0460">Magnesium</keyword>
<feature type="compositionally biased region" description="Low complexity" evidence="18">
    <location>
        <begin position="525"/>
        <end position="544"/>
    </location>
</feature>
<keyword evidence="4" id="KW-0548">Nucleotidyltransferase</keyword>
<dbReference type="GO" id="GO:0003723">
    <property type="term" value="F:RNA binding"/>
    <property type="evidence" value="ECO:0007669"/>
    <property type="project" value="UniProtKB-KW"/>
</dbReference>
<keyword evidence="17" id="KW-0862">Zinc</keyword>
<dbReference type="EMBL" id="JACAZI010000001">
    <property type="protein sequence ID" value="KAF7371586.1"/>
    <property type="molecule type" value="Genomic_DNA"/>
</dbReference>
<keyword evidence="24" id="KW-1185">Reference proteome</keyword>
<dbReference type="Pfam" id="PF24626">
    <property type="entry name" value="SH3_Tf2-1"/>
    <property type="match status" value="1"/>
</dbReference>
<dbReference type="GO" id="GO:0004523">
    <property type="term" value="F:RNA-DNA hybrid ribonuclease activity"/>
    <property type="evidence" value="ECO:0007669"/>
    <property type="project" value="InterPro"/>
</dbReference>
<dbReference type="InterPro" id="IPR005135">
    <property type="entry name" value="Endo/exonuclease/phosphatase"/>
</dbReference>
<feature type="compositionally biased region" description="Basic and acidic residues" evidence="18">
    <location>
        <begin position="987"/>
        <end position="1003"/>
    </location>
</feature>
<evidence type="ECO:0000259" key="19">
    <source>
        <dbReference type="PROSITE" id="PS50158"/>
    </source>
</evidence>
<dbReference type="InterPro" id="IPR000477">
    <property type="entry name" value="RT_dom"/>
</dbReference>
<keyword evidence="5" id="KW-0540">Nuclease</keyword>
<dbReference type="GO" id="GO:0008270">
    <property type="term" value="F:zinc ion binding"/>
    <property type="evidence" value="ECO:0007669"/>
    <property type="project" value="UniProtKB-KW"/>
</dbReference>
<dbReference type="GO" id="GO:0015074">
    <property type="term" value="P:DNA integration"/>
    <property type="evidence" value="ECO:0007669"/>
    <property type="project" value="UniProtKB-KW"/>
</dbReference>
<evidence type="ECO:0000256" key="3">
    <source>
        <dbReference type="ARBA" id="ARBA00022679"/>
    </source>
</evidence>
<keyword evidence="11" id="KW-0694">RNA-binding</keyword>
<dbReference type="OrthoDB" id="3205788at2759"/>
<feature type="region of interest" description="Disordered" evidence="18">
    <location>
        <begin position="975"/>
        <end position="1003"/>
    </location>
</feature>
<feature type="region of interest" description="Disordered" evidence="18">
    <location>
        <begin position="1"/>
        <end position="143"/>
    </location>
</feature>
<dbReference type="Proteomes" id="UP000620124">
    <property type="component" value="Unassembled WGS sequence"/>
</dbReference>
<keyword evidence="3" id="KW-0808">Transferase</keyword>
<evidence type="ECO:0000256" key="6">
    <source>
        <dbReference type="ARBA" id="ARBA00022723"/>
    </source>
</evidence>
<dbReference type="PROSITE" id="PS50879">
    <property type="entry name" value="RNASE_H_1"/>
    <property type="match status" value="1"/>
</dbReference>
<dbReference type="SUPFAM" id="SSF50630">
    <property type="entry name" value="Acid proteases"/>
    <property type="match status" value="1"/>
</dbReference>
<evidence type="ECO:0000256" key="5">
    <source>
        <dbReference type="ARBA" id="ARBA00022722"/>
    </source>
</evidence>
<feature type="compositionally biased region" description="Polar residues" evidence="18">
    <location>
        <begin position="105"/>
        <end position="115"/>
    </location>
</feature>
<dbReference type="Pfam" id="PF17921">
    <property type="entry name" value="Integrase_H2C2"/>
    <property type="match status" value="1"/>
</dbReference>
<feature type="compositionally biased region" description="Basic and acidic residues" evidence="18">
    <location>
        <begin position="797"/>
        <end position="811"/>
    </location>
</feature>
<dbReference type="Pfam" id="PF14529">
    <property type="entry name" value="Exo_endo_phos_2"/>
    <property type="match status" value="1"/>
</dbReference>
<dbReference type="Pfam" id="PF17917">
    <property type="entry name" value="RT_RNaseH"/>
    <property type="match status" value="1"/>
</dbReference>
<evidence type="ECO:0000256" key="18">
    <source>
        <dbReference type="SAM" id="MobiDB-lite"/>
    </source>
</evidence>
<evidence type="ECO:0000256" key="15">
    <source>
        <dbReference type="ARBA" id="ARBA00023125"/>
    </source>
</evidence>
<feature type="region of interest" description="Disordered" evidence="18">
    <location>
        <begin position="760"/>
        <end position="826"/>
    </location>
</feature>
<dbReference type="GO" id="GO:0003964">
    <property type="term" value="F:RNA-directed DNA polymerase activity"/>
    <property type="evidence" value="ECO:0007669"/>
    <property type="project" value="UniProtKB-KW"/>
</dbReference>
<feature type="compositionally biased region" description="Polar residues" evidence="18">
    <location>
        <begin position="784"/>
        <end position="793"/>
    </location>
</feature>
<feature type="region of interest" description="Disordered" evidence="18">
    <location>
        <begin position="3519"/>
        <end position="3571"/>
    </location>
</feature>
<dbReference type="InterPro" id="IPR043128">
    <property type="entry name" value="Rev_trsase/Diguanyl_cyclase"/>
</dbReference>
<dbReference type="Pfam" id="PF00078">
    <property type="entry name" value="RVT_1"/>
    <property type="match status" value="2"/>
</dbReference>
<dbReference type="CDD" id="cd01650">
    <property type="entry name" value="RT_nLTR_like"/>
    <property type="match status" value="1"/>
</dbReference>
<dbReference type="GO" id="GO:0004190">
    <property type="term" value="F:aspartic-type endopeptidase activity"/>
    <property type="evidence" value="ECO:0007669"/>
    <property type="project" value="UniProtKB-KW"/>
</dbReference>
<name>A0A8H6Z872_9AGAR</name>
<dbReference type="Gene3D" id="3.30.420.10">
    <property type="entry name" value="Ribonuclease H-like superfamily/Ribonuclease H"/>
    <property type="match status" value="2"/>
</dbReference>
<dbReference type="SUPFAM" id="SSF53098">
    <property type="entry name" value="Ribonuclease H-like"/>
    <property type="match status" value="2"/>
</dbReference>
<feature type="region of interest" description="Disordered" evidence="18">
    <location>
        <begin position="282"/>
        <end position="338"/>
    </location>
</feature>
<dbReference type="SUPFAM" id="SSF56219">
    <property type="entry name" value="DNase I-like"/>
    <property type="match status" value="1"/>
</dbReference>
<keyword evidence="15" id="KW-0238">DNA-binding</keyword>
<feature type="domain" description="Integrase catalytic" evidence="22">
    <location>
        <begin position="2177"/>
        <end position="2349"/>
    </location>
</feature>
<feature type="region of interest" description="Disordered" evidence="18">
    <location>
        <begin position="2983"/>
        <end position="3009"/>
    </location>
</feature>
<dbReference type="PROSITE" id="PS50158">
    <property type="entry name" value="ZF_CCHC"/>
    <property type="match status" value="1"/>
</dbReference>
<dbReference type="Gene3D" id="3.30.70.270">
    <property type="match status" value="2"/>
</dbReference>
<keyword evidence="12" id="KW-0229">DNA integration</keyword>
<evidence type="ECO:0000256" key="11">
    <source>
        <dbReference type="ARBA" id="ARBA00022884"/>
    </source>
</evidence>
<dbReference type="Pfam" id="PF08284">
    <property type="entry name" value="RVP_2"/>
    <property type="match status" value="1"/>
</dbReference>
<dbReference type="InterPro" id="IPR036397">
    <property type="entry name" value="RNaseH_sf"/>
</dbReference>
<feature type="compositionally biased region" description="Acidic residues" evidence="18">
    <location>
        <begin position="1170"/>
        <end position="1199"/>
    </location>
</feature>
<dbReference type="GO" id="GO:0006508">
    <property type="term" value="P:proteolysis"/>
    <property type="evidence" value="ECO:0007669"/>
    <property type="project" value="UniProtKB-KW"/>
</dbReference>
<evidence type="ECO:0000256" key="14">
    <source>
        <dbReference type="ARBA" id="ARBA00022932"/>
    </source>
</evidence>
<keyword evidence="9" id="KW-0378">Hydrolase</keyword>
<dbReference type="PROSITE" id="PS50994">
    <property type="entry name" value="INTEGRASE"/>
    <property type="match status" value="1"/>
</dbReference>
<evidence type="ECO:0000256" key="9">
    <source>
        <dbReference type="ARBA" id="ARBA00022801"/>
    </source>
</evidence>
<dbReference type="InterPro" id="IPR036691">
    <property type="entry name" value="Endo/exonu/phosph_ase_sf"/>
</dbReference>
<keyword evidence="7" id="KW-0064">Aspartyl protease</keyword>
<keyword evidence="14" id="KW-0239">DNA-directed DNA polymerase</keyword>
<dbReference type="SMART" id="SM00343">
    <property type="entry name" value="ZnF_C2HC"/>
    <property type="match status" value="2"/>
</dbReference>
<dbReference type="PROSITE" id="PS50878">
    <property type="entry name" value="RT_POL"/>
    <property type="match status" value="2"/>
</dbReference>
<feature type="compositionally biased region" description="Acidic residues" evidence="18">
    <location>
        <begin position="1119"/>
        <end position="1135"/>
    </location>
</feature>
<dbReference type="GO" id="GO:0005634">
    <property type="term" value="C:nucleus"/>
    <property type="evidence" value="ECO:0007669"/>
    <property type="project" value="UniProtKB-ARBA"/>
</dbReference>
<dbReference type="CDD" id="cd09274">
    <property type="entry name" value="RNase_HI_RT_Ty3"/>
    <property type="match status" value="1"/>
</dbReference>
<evidence type="ECO:0000256" key="13">
    <source>
        <dbReference type="ARBA" id="ARBA00022918"/>
    </source>
</evidence>
<organism evidence="23 24">
    <name type="scientific">Mycena venus</name>
    <dbReference type="NCBI Taxonomy" id="2733690"/>
    <lineage>
        <taxon>Eukaryota</taxon>
        <taxon>Fungi</taxon>
        <taxon>Dikarya</taxon>
        <taxon>Basidiomycota</taxon>
        <taxon>Agaricomycotina</taxon>
        <taxon>Agaricomycetes</taxon>
        <taxon>Agaricomycetidae</taxon>
        <taxon>Agaricales</taxon>
        <taxon>Marasmiineae</taxon>
        <taxon>Mycenaceae</taxon>
        <taxon>Mycena</taxon>
    </lineage>
</organism>
<keyword evidence="13" id="KW-0695">RNA-directed DNA polymerase</keyword>
<evidence type="ECO:0000256" key="8">
    <source>
        <dbReference type="ARBA" id="ARBA00022759"/>
    </source>
</evidence>
<feature type="region of interest" description="Disordered" evidence="18">
    <location>
        <begin position="1119"/>
        <end position="1201"/>
    </location>
</feature>
<evidence type="ECO:0000256" key="12">
    <source>
        <dbReference type="ARBA" id="ARBA00022908"/>
    </source>
</evidence>
<keyword evidence="17" id="KW-0863">Zinc-finger</keyword>
<feature type="region of interest" description="Disordered" evidence="18">
    <location>
        <begin position="170"/>
        <end position="216"/>
    </location>
</feature>
<dbReference type="PANTHER" id="PTHR37984">
    <property type="entry name" value="PROTEIN CBG26694"/>
    <property type="match status" value="1"/>
</dbReference>
<dbReference type="CDD" id="cd00303">
    <property type="entry name" value="retropepsin_like"/>
    <property type="match status" value="1"/>
</dbReference>